<evidence type="ECO:0000313" key="3">
    <source>
        <dbReference type="EMBL" id="NYG05010.1"/>
    </source>
</evidence>
<organism evidence="3 4">
    <name type="scientific">Pseudonocardia alni</name>
    <name type="common">Amycolata alni</name>
    <dbReference type="NCBI Taxonomy" id="33907"/>
    <lineage>
        <taxon>Bacteria</taxon>
        <taxon>Bacillati</taxon>
        <taxon>Actinomycetota</taxon>
        <taxon>Actinomycetes</taxon>
        <taxon>Pseudonocardiales</taxon>
        <taxon>Pseudonocardiaceae</taxon>
        <taxon>Pseudonocardia</taxon>
    </lineage>
</organism>
<proteinExistence type="predicted"/>
<dbReference type="AlphaFoldDB" id="A0A852W8W4"/>
<dbReference type="Pfam" id="PF26061">
    <property type="entry name" value="DUF8021"/>
    <property type="match status" value="1"/>
</dbReference>
<dbReference type="GeneID" id="98055519"/>
<feature type="signal peptide" evidence="1">
    <location>
        <begin position="1"/>
        <end position="21"/>
    </location>
</feature>
<feature type="chain" id="PRO_5038886091" description="DUF8021 domain-containing protein" evidence="1">
    <location>
        <begin position="22"/>
        <end position="146"/>
    </location>
</feature>
<dbReference type="PROSITE" id="PS51257">
    <property type="entry name" value="PROKAR_LIPOPROTEIN"/>
    <property type="match status" value="1"/>
</dbReference>
<dbReference type="InterPro" id="IPR058334">
    <property type="entry name" value="DUF8021"/>
</dbReference>
<dbReference type="RefSeq" id="WP_179762573.1">
    <property type="nucleotide sequence ID" value="NZ_BAAAJZ010000011.1"/>
</dbReference>
<evidence type="ECO:0000313" key="4">
    <source>
        <dbReference type="Proteomes" id="UP000549695"/>
    </source>
</evidence>
<protein>
    <recommendedName>
        <fullName evidence="2">DUF8021 domain-containing protein</fullName>
    </recommendedName>
</protein>
<dbReference type="Proteomes" id="UP000549695">
    <property type="component" value="Unassembled WGS sequence"/>
</dbReference>
<keyword evidence="1" id="KW-0732">Signal</keyword>
<dbReference type="EMBL" id="JACCCZ010000001">
    <property type="protein sequence ID" value="NYG05010.1"/>
    <property type="molecule type" value="Genomic_DNA"/>
</dbReference>
<name>A0A852W8W4_PSEA5</name>
<evidence type="ECO:0000256" key="1">
    <source>
        <dbReference type="SAM" id="SignalP"/>
    </source>
</evidence>
<reference evidence="3 4" key="1">
    <citation type="submission" date="2020-07" db="EMBL/GenBank/DDBJ databases">
        <title>Sequencing the genomes of 1000 actinobacteria strains.</title>
        <authorList>
            <person name="Klenk H.-P."/>
        </authorList>
    </citation>
    <scope>NUCLEOTIDE SEQUENCE [LARGE SCALE GENOMIC DNA]</scope>
    <source>
        <strain evidence="3 4">DSM 44749</strain>
    </source>
</reference>
<evidence type="ECO:0000259" key="2">
    <source>
        <dbReference type="Pfam" id="PF26061"/>
    </source>
</evidence>
<feature type="domain" description="DUF8021" evidence="2">
    <location>
        <begin position="32"/>
        <end position="140"/>
    </location>
</feature>
<gene>
    <name evidence="3" type="ORF">HDA37_005295</name>
</gene>
<comment type="caution">
    <text evidence="3">The sequence shown here is derived from an EMBL/GenBank/DDBJ whole genome shotgun (WGS) entry which is preliminary data.</text>
</comment>
<sequence length="146" mass="15348">MRSRSLLLSVLVGVIVAGAGAGVASASACDDACRVDGARAYVAALADHDPSAVPFHPHATRVEAGLPTGFSGDQLRADLRFGPQYRIIRAVSDETYRVRGDGVVVAEFTLSVGAGPVELTTARVHETFRYDDGLIREIVADIRIGG</sequence>
<keyword evidence="4" id="KW-1185">Reference proteome</keyword>
<accession>A0A852W8W4</accession>